<gene>
    <name evidence="3" type="ORF">GCM10020369_54650</name>
</gene>
<feature type="transmembrane region" description="Helical" evidence="2">
    <location>
        <begin position="422"/>
        <end position="443"/>
    </location>
</feature>
<name>A0ABP6T3W0_9ACTN</name>
<dbReference type="EMBL" id="BAAAYN010000038">
    <property type="protein sequence ID" value="GAA3392538.1"/>
    <property type="molecule type" value="Genomic_DNA"/>
</dbReference>
<dbReference type="Gene3D" id="2.60.120.200">
    <property type="match status" value="1"/>
</dbReference>
<feature type="transmembrane region" description="Helical" evidence="2">
    <location>
        <begin position="348"/>
        <end position="374"/>
    </location>
</feature>
<evidence type="ECO:0000256" key="1">
    <source>
        <dbReference type="SAM" id="MobiDB-lite"/>
    </source>
</evidence>
<reference evidence="4" key="1">
    <citation type="journal article" date="2019" name="Int. J. Syst. Evol. Microbiol.">
        <title>The Global Catalogue of Microorganisms (GCM) 10K type strain sequencing project: providing services to taxonomists for standard genome sequencing and annotation.</title>
        <authorList>
            <consortium name="The Broad Institute Genomics Platform"/>
            <consortium name="The Broad Institute Genome Sequencing Center for Infectious Disease"/>
            <person name="Wu L."/>
            <person name="Ma J."/>
        </authorList>
    </citation>
    <scope>NUCLEOTIDE SEQUENCE [LARGE SCALE GENOMIC DNA]</scope>
    <source>
        <strain evidence="4">JCM 9458</strain>
    </source>
</reference>
<evidence type="ECO:0000313" key="3">
    <source>
        <dbReference type="EMBL" id="GAA3392538.1"/>
    </source>
</evidence>
<proteinExistence type="predicted"/>
<feature type="transmembrane region" description="Helical" evidence="2">
    <location>
        <begin position="394"/>
        <end position="415"/>
    </location>
</feature>
<feature type="compositionally biased region" description="Polar residues" evidence="1">
    <location>
        <begin position="248"/>
        <end position="262"/>
    </location>
</feature>
<keyword evidence="2" id="KW-0472">Membrane</keyword>
<keyword evidence="2" id="KW-0812">Transmembrane</keyword>
<keyword evidence="2" id="KW-1133">Transmembrane helix</keyword>
<feature type="transmembrane region" description="Helical" evidence="2">
    <location>
        <begin position="21"/>
        <end position="42"/>
    </location>
</feature>
<evidence type="ECO:0008006" key="5">
    <source>
        <dbReference type="Google" id="ProtNLM"/>
    </source>
</evidence>
<dbReference type="RefSeq" id="WP_345731087.1">
    <property type="nucleotide sequence ID" value="NZ_BAAAYN010000038.1"/>
</dbReference>
<feature type="compositionally biased region" description="Basic and acidic residues" evidence="1">
    <location>
        <begin position="235"/>
        <end position="247"/>
    </location>
</feature>
<sequence length="514" mass="52481">MTGQLGRLLRAEWTKFRTVRGWVLATIGAAVLIVGIGVLPGMQGTCGDDCGLPIGPEGQEVSDSFRFVHRTLTGDGTITARITSLTGSTMAGGPPEPGLVPWAKVGLMLKDGTSPGSSYAAVMLTGGHGVRLQYDYVHDVAGPAVDSAPRWLRLTRSGDTVTAAESTDGTGWRTVGRVTVRHLPDTVEAGLFATSPQYSEVSDTSFGTIGATGGPSTATAEFDSVRLDGTAGRSWRSDHVGGPDRTGDSPTADSPVAGSSQEHAPGPPQPESGSTEENGVFTLTGSGDVAPAVSGANGLGTSVSQTLVGTFAGLILFVVVATLFVTVEYRRGLIGTTLTAGPARGWMLAAKAVVLAAVTAVTGAIAAAVVVTLGQRVLRANGVYVNAVSTATEVRIVLGTAALLAACAVLALALGTVIRRSAAALTTVLAVTVLPYLLALSVLPNGVGDWVLRLTPAAAFAVQQSAVEYAQVDNLYIPSLGYFPLPPAGGLAVLLAWTAAAFALAVVVLRRRDV</sequence>
<evidence type="ECO:0000256" key="2">
    <source>
        <dbReference type="SAM" id="Phobius"/>
    </source>
</evidence>
<dbReference type="InterPro" id="IPR013320">
    <property type="entry name" value="ConA-like_dom_sf"/>
</dbReference>
<dbReference type="PANTHER" id="PTHR43471:SF1">
    <property type="entry name" value="ABC TRANSPORTER PERMEASE PROTEIN NOSY-RELATED"/>
    <property type="match status" value="1"/>
</dbReference>
<keyword evidence="4" id="KW-1185">Reference proteome</keyword>
<dbReference type="SUPFAM" id="SSF49899">
    <property type="entry name" value="Concanavalin A-like lectins/glucanases"/>
    <property type="match status" value="1"/>
</dbReference>
<accession>A0ABP6T3W0</accession>
<feature type="compositionally biased region" description="Polar residues" evidence="1">
    <location>
        <begin position="271"/>
        <end position="284"/>
    </location>
</feature>
<organism evidence="3 4">
    <name type="scientific">Cryptosporangium minutisporangium</name>
    <dbReference type="NCBI Taxonomy" id="113569"/>
    <lineage>
        <taxon>Bacteria</taxon>
        <taxon>Bacillati</taxon>
        <taxon>Actinomycetota</taxon>
        <taxon>Actinomycetes</taxon>
        <taxon>Cryptosporangiales</taxon>
        <taxon>Cryptosporangiaceae</taxon>
        <taxon>Cryptosporangium</taxon>
    </lineage>
</organism>
<dbReference type="Pfam" id="PF12679">
    <property type="entry name" value="ABC2_membrane_2"/>
    <property type="match status" value="1"/>
</dbReference>
<comment type="caution">
    <text evidence="3">The sequence shown here is derived from an EMBL/GenBank/DDBJ whole genome shotgun (WGS) entry which is preliminary data.</text>
</comment>
<evidence type="ECO:0000313" key="4">
    <source>
        <dbReference type="Proteomes" id="UP001501676"/>
    </source>
</evidence>
<feature type="transmembrane region" description="Helical" evidence="2">
    <location>
        <begin position="488"/>
        <end position="509"/>
    </location>
</feature>
<feature type="transmembrane region" description="Helical" evidence="2">
    <location>
        <begin position="307"/>
        <end position="327"/>
    </location>
</feature>
<dbReference type="PANTHER" id="PTHR43471">
    <property type="entry name" value="ABC TRANSPORTER PERMEASE"/>
    <property type="match status" value="1"/>
</dbReference>
<dbReference type="Proteomes" id="UP001501676">
    <property type="component" value="Unassembled WGS sequence"/>
</dbReference>
<protein>
    <recommendedName>
        <fullName evidence="5">DUF1349 domain-containing protein</fullName>
    </recommendedName>
</protein>
<feature type="region of interest" description="Disordered" evidence="1">
    <location>
        <begin position="230"/>
        <end position="284"/>
    </location>
</feature>